<dbReference type="SMART" id="SM00717">
    <property type="entry name" value="SANT"/>
    <property type="match status" value="1"/>
</dbReference>
<comment type="subcellular location">
    <subcellularLocation>
        <location evidence="1">Nucleus</location>
    </subcellularLocation>
</comment>
<accession>A0A183IMW9</accession>
<dbReference type="SMART" id="SM00271">
    <property type="entry name" value="DnaJ"/>
    <property type="match status" value="1"/>
</dbReference>
<evidence type="ECO:0000313" key="6">
    <source>
        <dbReference type="WBParaSite" id="SBAD_0000516801-mRNA-1"/>
    </source>
</evidence>
<dbReference type="Gene3D" id="1.10.287.110">
    <property type="entry name" value="DnaJ domain"/>
    <property type="match status" value="1"/>
</dbReference>
<reference evidence="4 5" key="2">
    <citation type="submission" date="2018-11" db="EMBL/GenBank/DDBJ databases">
        <authorList>
            <consortium name="Pathogen Informatics"/>
        </authorList>
    </citation>
    <scope>NUCLEOTIDE SEQUENCE [LARGE SCALE GENOMIC DNA]</scope>
</reference>
<organism evidence="6">
    <name type="scientific">Soboliphyme baturini</name>
    <dbReference type="NCBI Taxonomy" id="241478"/>
    <lineage>
        <taxon>Eukaryota</taxon>
        <taxon>Metazoa</taxon>
        <taxon>Ecdysozoa</taxon>
        <taxon>Nematoda</taxon>
        <taxon>Enoplea</taxon>
        <taxon>Dorylaimia</taxon>
        <taxon>Dioctophymatida</taxon>
        <taxon>Dioctophymatoidea</taxon>
        <taxon>Soboliphymatidae</taxon>
        <taxon>Soboliphyme</taxon>
    </lineage>
</organism>
<dbReference type="InterPro" id="IPR001623">
    <property type="entry name" value="DnaJ_domain"/>
</dbReference>
<evidence type="ECO:0000313" key="4">
    <source>
        <dbReference type="EMBL" id="VDP05878.1"/>
    </source>
</evidence>
<dbReference type="SUPFAM" id="SSF46565">
    <property type="entry name" value="Chaperone J-domain"/>
    <property type="match status" value="1"/>
</dbReference>
<dbReference type="GO" id="GO:0051083">
    <property type="term" value="P:'de novo' cotranslational protein folding"/>
    <property type="evidence" value="ECO:0007669"/>
    <property type="project" value="InterPro"/>
</dbReference>
<dbReference type="PANTHER" id="PTHR43999">
    <property type="entry name" value="DNAJ HOMOLOG SUBFAMILY C MEMBER 2"/>
    <property type="match status" value="1"/>
</dbReference>
<dbReference type="SUPFAM" id="SSF46689">
    <property type="entry name" value="Homeodomain-like"/>
    <property type="match status" value="1"/>
</dbReference>
<dbReference type="Pfam" id="PF23082">
    <property type="entry name" value="Myb_DNA-binding_2"/>
    <property type="match status" value="1"/>
</dbReference>
<dbReference type="InterPro" id="IPR009057">
    <property type="entry name" value="Homeodomain-like_sf"/>
</dbReference>
<keyword evidence="5" id="KW-1185">Reference proteome</keyword>
<dbReference type="InterPro" id="IPR001005">
    <property type="entry name" value="SANT/Myb"/>
</dbReference>
<dbReference type="InterPro" id="IPR044634">
    <property type="entry name" value="Zuotin/DnaJC2"/>
</dbReference>
<dbReference type="Pfam" id="PF00226">
    <property type="entry name" value="DnaJ"/>
    <property type="match status" value="1"/>
</dbReference>
<name>A0A183IMW9_9BILA</name>
<reference evidence="6" key="1">
    <citation type="submission" date="2016-06" db="UniProtKB">
        <authorList>
            <consortium name="WormBaseParasite"/>
        </authorList>
    </citation>
    <scope>IDENTIFICATION</scope>
</reference>
<dbReference type="GO" id="GO:0005634">
    <property type="term" value="C:nucleus"/>
    <property type="evidence" value="ECO:0007669"/>
    <property type="project" value="UniProtKB-SubCell"/>
</dbReference>
<dbReference type="CDD" id="cd00167">
    <property type="entry name" value="SANT"/>
    <property type="match status" value="1"/>
</dbReference>
<protein>
    <submittedName>
        <fullName evidence="6">DnaJ homolog subfamily C member 2</fullName>
    </submittedName>
</protein>
<dbReference type="OrthoDB" id="5826530at2759"/>
<dbReference type="InterPro" id="IPR054076">
    <property type="entry name" value="ZUO1-like_ZHD"/>
</dbReference>
<dbReference type="EMBL" id="UZAM01008662">
    <property type="protein sequence ID" value="VDP05878.1"/>
    <property type="molecule type" value="Genomic_DNA"/>
</dbReference>
<sequence>MAVCIARFEPAGISYQVNLVRDKLNYGFDSIEIADFWRYEIASLPQEGCDEVCENIANVLDPVDDRYLTYVKGLDPKHWKEHDHYRILGLSRLRHNATPAHIKAIFLVRQKVLLFHPDKKQNNALDMSEENDDMFTCIAHAYEILSSPAKRRAYDSVDSTFDDSVPSASLSSEEFFSIFSKAFERNARWSNIQPVPQLGDEHSSTTEVNNFYRFWYDFNSWREFSYLDEEDKEKAENRDERRWIEKQNRAAREKRRKEELKRIRTLVGWCFICAIFSLLSLGHLSENVVGANKLEVLNDSDRLCHLLVYDELKELNDRLKDQPTNIAYDAFTQCVSKVSDRLDQERAEVLVANQKSDSKGNSKASKVPWTLDESRLLIKAMTVFPPGTQSRYLLSYCFRIISMLLQMGYSSSGENGTLWTAEEQKSLEKALKMFPVGTDNRWERIAEFIPGRTKKDCIRPKQVSNK</sequence>
<feature type="domain" description="J" evidence="2">
    <location>
        <begin position="83"/>
        <end position="158"/>
    </location>
</feature>
<dbReference type="WBParaSite" id="SBAD_0000516801-mRNA-1">
    <property type="protein sequence ID" value="SBAD_0000516801-mRNA-1"/>
    <property type="gene ID" value="SBAD_0000516801"/>
</dbReference>
<gene>
    <name evidence="4" type="ORF">SBAD_LOCUS4967</name>
</gene>
<evidence type="ECO:0000313" key="5">
    <source>
        <dbReference type="Proteomes" id="UP000270296"/>
    </source>
</evidence>
<dbReference type="GO" id="GO:0005829">
    <property type="term" value="C:cytosol"/>
    <property type="evidence" value="ECO:0007669"/>
    <property type="project" value="TreeGrafter"/>
</dbReference>
<dbReference type="PANTHER" id="PTHR43999:SF1">
    <property type="entry name" value="DNAJ HOMOLOG SUBFAMILY C MEMBER 2"/>
    <property type="match status" value="1"/>
</dbReference>
<dbReference type="PROSITE" id="PS50090">
    <property type="entry name" value="MYB_LIKE"/>
    <property type="match status" value="1"/>
</dbReference>
<proteinExistence type="predicted"/>
<dbReference type="GO" id="GO:0030544">
    <property type="term" value="F:Hsp70 protein binding"/>
    <property type="evidence" value="ECO:0007669"/>
    <property type="project" value="InterPro"/>
</dbReference>
<dbReference type="AlphaFoldDB" id="A0A183IMW9"/>
<dbReference type="CDD" id="cd06257">
    <property type="entry name" value="DnaJ"/>
    <property type="match status" value="1"/>
</dbReference>
<dbReference type="Pfam" id="PF21884">
    <property type="entry name" value="ZUO1-like_ZHD"/>
    <property type="match status" value="1"/>
</dbReference>
<evidence type="ECO:0000259" key="3">
    <source>
        <dbReference type="PROSITE" id="PS50090"/>
    </source>
</evidence>
<dbReference type="PROSITE" id="PS50076">
    <property type="entry name" value="DNAJ_2"/>
    <property type="match status" value="1"/>
</dbReference>
<evidence type="ECO:0000259" key="2">
    <source>
        <dbReference type="PROSITE" id="PS50076"/>
    </source>
</evidence>
<evidence type="ECO:0000256" key="1">
    <source>
        <dbReference type="ARBA" id="ARBA00004123"/>
    </source>
</evidence>
<dbReference type="GO" id="GO:0006450">
    <property type="term" value="P:regulation of translational fidelity"/>
    <property type="evidence" value="ECO:0007669"/>
    <property type="project" value="InterPro"/>
</dbReference>
<dbReference type="GO" id="GO:0043022">
    <property type="term" value="F:ribosome binding"/>
    <property type="evidence" value="ECO:0007669"/>
    <property type="project" value="InterPro"/>
</dbReference>
<dbReference type="Proteomes" id="UP000270296">
    <property type="component" value="Unassembled WGS sequence"/>
</dbReference>
<dbReference type="Gene3D" id="1.10.10.60">
    <property type="entry name" value="Homeodomain-like"/>
    <property type="match status" value="1"/>
</dbReference>
<feature type="domain" description="Myb-like" evidence="3">
    <location>
        <begin position="419"/>
        <end position="457"/>
    </location>
</feature>
<dbReference type="InterPro" id="IPR036869">
    <property type="entry name" value="J_dom_sf"/>
</dbReference>